<dbReference type="SUPFAM" id="SSF53474">
    <property type="entry name" value="alpha/beta-Hydrolases"/>
    <property type="match status" value="1"/>
</dbReference>
<evidence type="ECO:0000313" key="11">
    <source>
        <dbReference type="EMBL" id="KAF2883664.1"/>
    </source>
</evidence>
<dbReference type="Pfam" id="PF00561">
    <property type="entry name" value="Abhydrolase_1"/>
    <property type="match status" value="1"/>
</dbReference>
<feature type="chain" id="PRO_5035432044" description="Lipase" evidence="9">
    <location>
        <begin position="29"/>
        <end position="402"/>
    </location>
</feature>
<dbReference type="Gene3D" id="3.40.50.1820">
    <property type="entry name" value="alpha/beta hydrolase"/>
    <property type="match status" value="1"/>
</dbReference>
<keyword evidence="4 7" id="KW-0442">Lipid degradation</keyword>
<evidence type="ECO:0000256" key="6">
    <source>
        <dbReference type="ARBA" id="ARBA00023180"/>
    </source>
</evidence>
<accession>A0A8K0G2R4</accession>
<feature type="active site" description="Nucleophile" evidence="8">
    <location>
        <position position="173"/>
    </location>
</feature>
<evidence type="ECO:0000256" key="7">
    <source>
        <dbReference type="PIRNR" id="PIRNR000862"/>
    </source>
</evidence>
<keyword evidence="12" id="KW-1185">Reference proteome</keyword>
<organism evidence="11 12">
    <name type="scientific">Ignelater luminosus</name>
    <name type="common">Cucubano</name>
    <name type="synonym">Pyrophorus luminosus</name>
    <dbReference type="NCBI Taxonomy" id="2038154"/>
    <lineage>
        <taxon>Eukaryota</taxon>
        <taxon>Metazoa</taxon>
        <taxon>Ecdysozoa</taxon>
        <taxon>Arthropoda</taxon>
        <taxon>Hexapoda</taxon>
        <taxon>Insecta</taxon>
        <taxon>Pterygota</taxon>
        <taxon>Neoptera</taxon>
        <taxon>Endopterygota</taxon>
        <taxon>Coleoptera</taxon>
        <taxon>Polyphaga</taxon>
        <taxon>Elateriformia</taxon>
        <taxon>Elateroidea</taxon>
        <taxon>Elateridae</taxon>
        <taxon>Agrypninae</taxon>
        <taxon>Pyrophorini</taxon>
        <taxon>Ignelater</taxon>
    </lineage>
</organism>
<evidence type="ECO:0000256" key="9">
    <source>
        <dbReference type="SAM" id="SignalP"/>
    </source>
</evidence>
<keyword evidence="3 7" id="KW-0378">Hydrolase</keyword>
<keyword evidence="5" id="KW-0443">Lipid metabolism</keyword>
<dbReference type="GO" id="GO:0016042">
    <property type="term" value="P:lipid catabolic process"/>
    <property type="evidence" value="ECO:0007669"/>
    <property type="project" value="UniProtKB-KW"/>
</dbReference>
<proteinExistence type="inferred from homology"/>
<evidence type="ECO:0000256" key="3">
    <source>
        <dbReference type="ARBA" id="ARBA00022801"/>
    </source>
</evidence>
<dbReference type="FunFam" id="3.40.50.1820:FF:000021">
    <property type="entry name" value="Lipase"/>
    <property type="match status" value="1"/>
</dbReference>
<feature type="active site" description="Charge relay system" evidence="8">
    <location>
        <position position="378"/>
    </location>
</feature>
<gene>
    <name evidence="11" type="ORF">ILUMI_22536</name>
</gene>
<evidence type="ECO:0000259" key="10">
    <source>
        <dbReference type="Pfam" id="PF00561"/>
    </source>
</evidence>
<keyword evidence="2 9" id="KW-0732">Signal</keyword>
<comment type="caution">
    <text evidence="11">The sequence shown here is derived from an EMBL/GenBank/DDBJ whole genome shotgun (WGS) entry which is preliminary data.</text>
</comment>
<feature type="signal peptide" evidence="9">
    <location>
        <begin position="1"/>
        <end position="28"/>
    </location>
</feature>
<sequence length="402" mass="45588">MKTFKFKKCFTIHLIFLFVHLTSKNVFGRLDARSAVNIITKYGYAVEEHVNIETKDGYLLDMQRIPYGKNNVNRTAGPAVLLMHGILGSAENWIVTGPEKGLAFILADEGYDVWLGNARGTTHSRKHKKLNPDFDPSYWQFSWHEIGLYDLPAKIDYILEETGQSEIFYIAHSQGTTSFFVMASELPKYNQKIRLMVALAPVAYMSNLGNPFFQLLAQLELGLNWFLDIIGITEFMPNNQLMSLAGDTLCNERALVQEVCTNALFLITGYDSAEINRTALPEILSASPAGSSTKQFLHFGQSINSGSFRYYNYGMLLNLGRYGSTSPPSYRLIRISAPVALFYAKNDMIVSPQDVGKLRRKLPNVVYDHLIPYGRFNHLDFLWASDVVQLIYLQILDLLKKY</sequence>
<dbReference type="PANTHER" id="PTHR11005">
    <property type="entry name" value="LYSOSOMAL ACID LIPASE-RELATED"/>
    <property type="match status" value="1"/>
</dbReference>
<evidence type="ECO:0000256" key="2">
    <source>
        <dbReference type="ARBA" id="ARBA00022729"/>
    </source>
</evidence>
<evidence type="ECO:0000256" key="8">
    <source>
        <dbReference type="PIRSR" id="PIRSR000862-1"/>
    </source>
</evidence>
<dbReference type="EMBL" id="VTPC01090314">
    <property type="protein sequence ID" value="KAF2883664.1"/>
    <property type="molecule type" value="Genomic_DNA"/>
</dbReference>
<dbReference type="GO" id="GO:0016788">
    <property type="term" value="F:hydrolase activity, acting on ester bonds"/>
    <property type="evidence" value="ECO:0007669"/>
    <property type="project" value="InterPro"/>
</dbReference>
<keyword evidence="6" id="KW-0325">Glycoprotein</keyword>
<comment type="similarity">
    <text evidence="1 7">Belongs to the AB hydrolase superfamily. Lipase family.</text>
</comment>
<dbReference type="OrthoDB" id="9974421at2759"/>
<reference evidence="11" key="1">
    <citation type="submission" date="2019-08" db="EMBL/GenBank/DDBJ databases">
        <title>The genome of the North American firefly Photinus pyralis.</title>
        <authorList>
            <consortium name="Photinus pyralis genome working group"/>
            <person name="Fallon T.R."/>
            <person name="Sander Lower S.E."/>
            <person name="Weng J.-K."/>
        </authorList>
    </citation>
    <scope>NUCLEOTIDE SEQUENCE</scope>
    <source>
        <strain evidence="11">TRF0915ILg1</strain>
        <tissue evidence="11">Whole body</tissue>
    </source>
</reference>
<dbReference type="InterPro" id="IPR000073">
    <property type="entry name" value="AB_hydrolase_1"/>
</dbReference>
<evidence type="ECO:0000256" key="1">
    <source>
        <dbReference type="ARBA" id="ARBA00010701"/>
    </source>
</evidence>
<dbReference type="PIRSF" id="PIRSF000862">
    <property type="entry name" value="Steryl_ester_lip"/>
    <property type="match status" value="1"/>
</dbReference>
<feature type="active site" description="Charge relay system" evidence="8">
    <location>
        <position position="347"/>
    </location>
</feature>
<dbReference type="InterPro" id="IPR029058">
    <property type="entry name" value="AB_hydrolase_fold"/>
</dbReference>
<name>A0A8K0G2R4_IGNLU</name>
<dbReference type="AlphaFoldDB" id="A0A8K0G2R4"/>
<protein>
    <recommendedName>
        <fullName evidence="7">Lipase</fullName>
    </recommendedName>
</protein>
<evidence type="ECO:0000256" key="4">
    <source>
        <dbReference type="ARBA" id="ARBA00022963"/>
    </source>
</evidence>
<feature type="domain" description="AB hydrolase-1" evidence="10">
    <location>
        <begin position="78"/>
        <end position="380"/>
    </location>
</feature>
<evidence type="ECO:0000313" key="12">
    <source>
        <dbReference type="Proteomes" id="UP000801492"/>
    </source>
</evidence>
<dbReference type="InterPro" id="IPR025483">
    <property type="entry name" value="Lipase_euk"/>
</dbReference>
<dbReference type="Proteomes" id="UP000801492">
    <property type="component" value="Unassembled WGS sequence"/>
</dbReference>
<evidence type="ECO:0000256" key="5">
    <source>
        <dbReference type="ARBA" id="ARBA00023098"/>
    </source>
</evidence>